<protein>
    <recommendedName>
        <fullName evidence="7">Transcriptional regulator</fullName>
    </recommendedName>
</protein>
<accession>A0A2S7WMT2</accession>
<evidence type="ECO:0000256" key="3">
    <source>
        <dbReference type="ARBA" id="ARBA00023125"/>
    </source>
</evidence>
<dbReference type="Proteomes" id="UP000238882">
    <property type="component" value="Unassembled WGS sequence"/>
</dbReference>
<evidence type="ECO:0008006" key="7">
    <source>
        <dbReference type="Google" id="ProtNLM"/>
    </source>
</evidence>
<evidence type="ECO:0000313" key="6">
    <source>
        <dbReference type="Proteomes" id="UP000238882"/>
    </source>
</evidence>
<reference evidence="5 6" key="1">
    <citation type="submission" date="2016-12" db="EMBL/GenBank/DDBJ databases">
        <title>Trade-off between light-utilization and light-protection in marine flavobacteria.</title>
        <authorList>
            <person name="Kumagai Y."/>
            <person name="Yoshizawa S."/>
            <person name="Kogure K."/>
            <person name="Iwasaki W."/>
        </authorList>
    </citation>
    <scope>NUCLEOTIDE SEQUENCE [LARGE SCALE GENOMIC DNA]</scope>
    <source>
        <strain evidence="5 6">NBRC 108759</strain>
    </source>
</reference>
<keyword evidence="2" id="KW-0805">Transcription regulation</keyword>
<dbReference type="GO" id="GO:0003677">
    <property type="term" value="F:DNA binding"/>
    <property type="evidence" value="ECO:0007669"/>
    <property type="project" value="UniProtKB-KW"/>
</dbReference>
<dbReference type="GO" id="GO:0045892">
    <property type="term" value="P:negative regulation of DNA-templated transcription"/>
    <property type="evidence" value="ECO:0007669"/>
    <property type="project" value="InterPro"/>
</dbReference>
<keyword evidence="4" id="KW-0804">Transcription</keyword>
<comment type="caution">
    <text evidence="5">The sequence shown here is derived from an EMBL/GenBank/DDBJ whole genome shotgun (WGS) entry which is preliminary data.</text>
</comment>
<dbReference type="Pfam" id="PF03965">
    <property type="entry name" value="Penicillinase_R"/>
    <property type="match status" value="1"/>
</dbReference>
<keyword evidence="6" id="KW-1185">Reference proteome</keyword>
<dbReference type="InterPro" id="IPR005650">
    <property type="entry name" value="BlaI_family"/>
</dbReference>
<name>A0A2S7WMT2_9FLAO</name>
<dbReference type="InterPro" id="IPR036388">
    <property type="entry name" value="WH-like_DNA-bd_sf"/>
</dbReference>
<dbReference type="Gene3D" id="1.10.4040.10">
    <property type="entry name" value="Penicillinase repressor domain"/>
    <property type="match status" value="1"/>
</dbReference>
<organism evidence="5 6">
    <name type="scientific">Polaribacter porphyrae</name>
    <dbReference type="NCBI Taxonomy" id="1137780"/>
    <lineage>
        <taxon>Bacteria</taxon>
        <taxon>Pseudomonadati</taxon>
        <taxon>Bacteroidota</taxon>
        <taxon>Flavobacteriia</taxon>
        <taxon>Flavobacteriales</taxon>
        <taxon>Flavobacteriaceae</taxon>
    </lineage>
</organism>
<dbReference type="OrthoDB" id="279010at2"/>
<dbReference type="PIRSF" id="PIRSF019455">
    <property type="entry name" value="CopR_AtkY"/>
    <property type="match status" value="1"/>
</dbReference>
<evidence type="ECO:0000256" key="4">
    <source>
        <dbReference type="ARBA" id="ARBA00023163"/>
    </source>
</evidence>
<dbReference type="EMBL" id="MSCN01000001">
    <property type="protein sequence ID" value="PQJ78925.1"/>
    <property type="molecule type" value="Genomic_DNA"/>
</dbReference>
<evidence type="ECO:0000256" key="1">
    <source>
        <dbReference type="ARBA" id="ARBA00011046"/>
    </source>
</evidence>
<dbReference type="Gene3D" id="1.10.10.10">
    <property type="entry name" value="Winged helix-like DNA-binding domain superfamily/Winged helix DNA-binding domain"/>
    <property type="match status" value="1"/>
</dbReference>
<gene>
    <name evidence="5" type="ORF">BTO18_06910</name>
</gene>
<dbReference type="AlphaFoldDB" id="A0A2S7WMT2"/>
<dbReference type="RefSeq" id="WP_105015522.1">
    <property type="nucleotide sequence ID" value="NZ_MSCN01000001.1"/>
</dbReference>
<comment type="similarity">
    <text evidence="1">Belongs to the BlaI transcriptional regulatory family.</text>
</comment>
<dbReference type="SUPFAM" id="SSF46785">
    <property type="entry name" value="Winged helix' DNA-binding domain"/>
    <property type="match status" value="1"/>
</dbReference>
<evidence type="ECO:0000256" key="2">
    <source>
        <dbReference type="ARBA" id="ARBA00023015"/>
    </source>
</evidence>
<evidence type="ECO:0000313" key="5">
    <source>
        <dbReference type="EMBL" id="PQJ78925.1"/>
    </source>
</evidence>
<dbReference type="InterPro" id="IPR036390">
    <property type="entry name" value="WH_DNA-bd_sf"/>
</dbReference>
<proteinExistence type="inferred from homology"/>
<keyword evidence="3" id="KW-0238">DNA-binding</keyword>
<sequence>MDYNSIKISDGELNILKILWENGALTVREIYELSILNKEKKVGYTTILKQVQRMLQKGIIKRNEQLNIHKYLAVVEENKIKNKLFNRLVNQVFKGSSTDLILHALGQNGPSQEEVEEIKAILLKKKEENDKQ</sequence>